<dbReference type="Proteomes" id="UP000240883">
    <property type="component" value="Unassembled WGS sequence"/>
</dbReference>
<name>A0A2T2NJT8_CORCC</name>
<sequence>MGLSYIQLFFGILALYVIKRLYIDPLVLSPLKCVPGPKIYAITKWRLAYDDWTGMRTRNTLRLHQVYGPVVRIGPTEVSFNDLTALRTIYGPGSKYGRTRFYRMFDVYGTPNLFTFHSTKEHGDRKRLLAHAYSKSSILKEPVATKIEAKVREYMSLVSSEPGGVSEIFTTLHYYSLDNITAFIYGKHGSTSAMAGNEADRALIHDVVDPCRRKLFWFFFHLNGLTTWLYTRTGVMERAVRPFLPMQKPTTYTGIRKFALQAYKNAQMGALTSKDAGPTELGNDALARAQYPSILDRLALLHHSCKQGGLKDLEIASECADHFLAGIDTTSDTLMFLIWSLSRPENKKYQEKLRREVCDIAPDSLNEHGFPTVEASDKCDYLNAVIKETLRLYAPLPSAEPRSLVEDSVIDGYTIPAGTTVEMAPYLLHRNPKVFEDALSFNPDRWLGPDSAELNRWFWAFSSGGRMCIGMHLAMAEMTTLTAALYRKYGTSLAPGFENSSPGITARFELFSDDRFANIQVSFYR</sequence>
<dbReference type="PRINTS" id="PR00465">
    <property type="entry name" value="EP450IV"/>
</dbReference>
<keyword evidence="4 5" id="KW-0408">Iron</keyword>
<keyword evidence="8" id="KW-1185">Reference proteome</keyword>
<dbReference type="AlphaFoldDB" id="A0A2T2NJT8"/>
<dbReference type="PROSITE" id="PS00086">
    <property type="entry name" value="CYTOCHROME_P450"/>
    <property type="match status" value="1"/>
</dbReference>
<dbReference type="Gene3D" id="1.10.630.10">
    <property type="entry name" value="Cytochrome P450"/>
    <property type="match status" value="1"/>
</dbReference>
<evidence type="ECO:0000256" key="6">
    <source>
        <dbReference type="RuleBase" id="RU000461"/>
    </source>
</evidence>
<dbReference type="Pfam" id="PF00067">
    <property type="entry name" value="p450"/>
    <property type="match status" value="1"/>
</dbReference>
<dbReference type="EMBL" id="KZ678136">
    <property type="protein sequence ID" value="PSN65704.1"/>
    <property type="molecule type" value="Genomic_DNA"/>
</dbReference>
<dbReference type="CDD" id="cd11059">
    <property type="entry name" value="CYP_fungal"/>
    <property type="match status" value="1"/>
</dbReference>
<proteinExistence type="inferred from homology"/>
<dbReference type="InterPro" id="IPR036396">
    <property type="entry name" value="Cyt_P450_sf"/>
</dbReference>
<evidence type="ECO:0000313" key="8">
    <source>
        <dbReference type="Proteomes" id="UP000240883"/>
    </source>
</evidence>
<keyword evidence="5 6" id="KW-0349">Heme</keyword>
<dbReference type="OrthoDB" id="1470350at2759"/>
<dbReference type="GO" id="GO:0020037">
    <property type="term" value="F:heme binding"/>
    <property type="evidence" value="ECO:0007669"/>
    <property type="project" value="InterPro"/>
</dbReference>
<dbReference type="GO" id="GO:0005506">
    <property type="term" value="F:iron ion binding"/>
    <property type="evidence" value="ECO:0007669"/>
    <property type="project" value="InterPro"/>
</dbReference>
<dbReference type="InterPro" id="IPR002403">
    <property type="entry name" value="Cyt_P450_E_grp-IV"/>
</dbReference>
<dbReference type="PRINTS" id="PR00385">
    <property type="entry name" value="P450"/>
</dbReference>
<organism evidence="7 8">
    <name type="scientific">Corynespora cassiicola Philippines</name>
    <dbReference type="NCBI Taxonomy" id="1448308"/>
    <lineage>
        <taxon>Eukaryota</taxon>
        <taxon>Fungi</taxon>
        <taxon>Dikarya</taxon>
        <taxon>Ascomycota</taxon>
        <taxon>Pezizomycotina</taxon>
        <taxon>Dothideomycetes</taxon>
        <taxon>Pleosporomycetidae</taxon>
        <taxon>Pleosporales</taxon>
        <taxon>Corynesporascaceae</taxon>
        <taxon>Corynespora</taxon>
    </lineage>
</organism>
<comment type="similarity">
    <text evidence="2 6">Belongs to the cytochrome P450 family.</text>
</comment>
<dbReference type="PANTHER" id="PTHR24305">
    <property type="entry name" value="CYTOCHROME P450"/>
    <property type="match status" value="1"/>
</dbReference>
<protein>
    <submittedName>
        <fullName evidence="7">Cytochrome P450</fullName>
    </submittedName>
</protein>
<reference evidence="7 8" key="1">
    <citation type="journal article" date="2018" name="Front. Microbiol.">
        <title>Genome-Wide Analysis of Corynespora cassiicola Leaf Fall Disease Putative Effectors.</title>
        <authorList>
            <person name="Lopez D."/>
            <person name="Ribeiro S."/>
            <person name="Label P."/>
            <person name="Fumanal B."/>
            <person name="Venisse J.S."/>
            <person name="Kohler A."/>
            <person name="de Oliveira R.R."/>
            <person name="Labutti K."/>
            <person name="Lipzen A."/>
            <person name="Lail K."/>
            <person name="Bauer D."/>
            <person name="Ohm R.A."/>
            <person name="Barry K.W."/>
            <person name="Spatafora J."/>
            <person name="Grigoriev I.V."/>
            <person name="Martin F.M."/>
            <person name="Pujade-Renaud V."/>
        </authorList>
    </citation>
    <scope>NUCLEOTIDE SEQUENCE [LARGE SCALE GENOMIC DNA]</scope>
    <source>
        <strain evidence="7 8">Philippines</strain>
    </source>
</reference>
<dbReference type="SUPFAM" id="SSF48264">
    <property type="entry name" value="Cytochrome P450"/>
    <property type="match status" value="1"/>
</dbReference>
<gene>
    <name evidence="7" type="ORF">BS50DRAFT_634931</name>
</gene>
<evidence type="ECO:0000313" key="7">
    <source>
        <dbReference type="EMBL" id="PSN65704.1"/>
    </source>
</evidence>
<dbReference type="InterPro" id="IPR017972">
    <property type="entry name" value="Cyt_P450_CS"/>
</dbReference>
<evidence type="ECO:0000256" key="5">
    <source>
        <dbReference type="PIRSR" id="PIRSR602403-1"/>
    </source>
</evidence>
<dbReference type="InterPro" id="IPR050121">
    <property type="entry name" value="Cytochrome_P450_monoxygenase"/>
</dbReference>
<keyword evidence="6" id="KW-0503">Monooxygenase</keyword>
<keyword evidence="3 5" id="KW-0479">Metal-binding</keyword>
<accession>A0A2T2NJT8</accession>
<evidence type="ECO:0000256" key="1">
    <source>
        <dbReference type="ARBA" id="ARBA00001971"/>
    </source>
</evidence>
<keyword evidence="6" id="KW-0560">Oxidoreductase</keyword>
<dbReference type="GO" id="GO:0016705">
    <property type="term" value="F:oxidoreductase activity, acting on paired donors, with incorporation or reduction of molecular oxygen"/>
    <property type="evidence" value="ECO:0007669"/>
    <property type="project" value="InterPro"/>
</dbReference>
<dbReference type="GO" id="GO:0004497">
    <property type="term" value="F:monooxygenase activity"/>
    <property type="evidence" value="ECO:0007669"/>
    <property type="project" value="UniProtKB-KW"/>
</dbReference>
<feature type="binding site" description="axial binding residue" evidence="5">
    <location>
        <position position="468"/>
    </location>
    <ligand>
        <name>heme</name>
        <dbReference type="ChEBI" id="CHEBI:30413"/>
    </ligand>
    <ligandPart>
        <name>Fe</name>
        <dbReference type="ChEBI" id="CHEBI:18248"/>
    </ligandPart>
</feature>
<comment type="cofactor">
    <cofactor evidence="1 5">
        <name>heme</name>
        <dbReference type="ChEBI" id="CHEBI:30413"/>
    </cofactor>
</comment>
<dbReference type="STRING" id="1448308.A0A2T2NJT8"/>
<evidence type="ECO:0000256" key="4">
    <source>
        <dbReference type="ARBA" id="ARBA00023004"/>
    </source>
</evidence>
<dbReference type="PANTHER" id="PTHR24305:SF164">
    <property type="entry name" value="P450, PUTATIVE (EUROFUNG)-RELATED"/>
    <property type="match status" value="1"/>
</dbReference>
<evidence type="ECO:0000256" key="2">
    <source>
        <dbReference type="ARBA" id="ARBA00010617"/>
    </source>
</evidence>
<dbReference type="InterPro" id="IPR001128">
    <property type="entry name" value="Cyt_P450"/>
</dbReference>
<evidence type="ECO:0000256" key="3">
    <source>
        <dbReference type="ARBA" id="ARBA00022723"/>
    </source>
</evidence>